<dbReference type="Proteomes" id="UP000034934">
    <property type="component" value="Unassembled WGS sequence"/>
</dbReference>
<evidence type="ECO:0000313" key="2">
    <source>
        <dbReference type="Proteomes" id="UP000034934"/>
    </source>
</evidence>
<comment type="caution">
    <text evidence="1">The sequence shown here is derived from an EMBL/GenBank/DDBJ whole genome shotgun (WGS) entry which is preliminary data.</text>
</comment>
<organism evidence="1 2">
    <name type="scientific">Candidatus Nomurabacteria bacterium GW2011_GWF1_31_48</name>
    <dbReference type="NCBI Taxonomy" id="1618767"/>
    <lineage>
        <taxon>Bacteria</taxon>
        <taxon>Candidatus Nomuraibacteriota</taxon>
    </lineage>
</organism>
<proteinExistence type="predicted"/>
<dbReference type="EMBL" id="LBOG01000016">
    <property type="protein sequence ID" value="KKP29337.1"/>
    <property type="molecule type" value="Genomic_DNA"/>
</dbReference>
<evidence type="ECO:0000313" key="1">
    <source>
        <dbReference type="EMBL" id="KKP29337.1"/>
    </source>
</evidence>
<dbReference type="AlphaFoldDB" id="A0A0G0BE24"/>
<gene>
    <name evidence="1" type="ORF">UR19_C0016G0005</name>
</gene>
<accession>A0A0G0BE24</accession>
<name>A0A0G0BE24_9BACT</name>
<protein>
    <submittedName>
        <fullName evidence="1">Uncharacterized protein</fullName>
    </submittedName>
</protein>
<sequence length="386" mass="44324">MDTPAQIIISSTEVKSGYVIFKLNVTLGQDYKEYQIYASEGDIPLKKTDWLENKLADFAKKQMTIWIEECGGKLPINLYRVLLSGGRISTDDINSFLSINKSSSDLVRTNITIYSALFEWAKAKAQKEGTSFSDLVTRGLSVLRESDKEAEAWFREQGAYFRKKLGNFGSLEVFHYLPGNYHQFEENLLRGSLQKAEIRRTGWPIGVFLNGGEQRPIPVEDGIKAEYSDTPNLRLDYWYAKNKGEFYFSRILESDNGHGGAEPNLVLFFDTLIWRIAESLEHSLAYYNNLDIDGKEKVRVQISLYGLTNRTLSAWNQMRAFSLHHYKCSSDKSSWEIEVSLDELGQTLDDLVYDATKKLLVMFDFFVPNKDVVMDVLNREYRKSSM</sequence>
<reference evidence="1 2" key="1">
    <citation type="journal article" date="2015" name="Nature">
        <title>rRNA introns, odd ribosomes, and small enigmatic genomes across a large radiation of phyla.</title>
        <authorList>
            <person name="Brown C.T."/>
            <person name="Hug L.A."/>
            <person name="Thomas B.C."/>
            <person name="Sharon I."/>
            <person name="Castelle C.J."/>
            <person name="Singh A."/>
            <person name="Wilkins M.J."/>
            <person name="Williams K.H."/>
            <person name="Banfield J.F."/>
        </authorList>
    </citation>
    <scope>NUCLEOTIDE SEQUENCE [LARGE SCALE GENOMIC DNA]</scope>
</reference>